<reference evidence="3" key="2">
    <citation type="submission" date="2009-11" db="EMBL/GenBank/DDBJ databases">
        <title>The Genome Sequence of Allomyces macrogynus strain ATCC 38327.</title>
        <authorList>
            <consortium name="The Broad Institute Genome Sequencing Platform"/>
            <person name="Russ C."/>
            <person name="Cuomo C."/>
            <person name="Shea T."/>
            <person name="Young S.K."/>
            <person name="Zeng Q."/>
            <person name="Koehrsen M."/>
            <person name="Haas B."/>
            <person name="Borodovsky M."/>
            <person name="Guigo R."/>
            <person name="Alvarado L."/>
            <person name="Berlin A."/>
            <person name="Borenstein D."/>
            <person name="Chen Z."/>
            <person name="Engels R."/>
            <person name="Freedman E."/>
            <person name="Gellesch M."/>
            <person name="Goldberg J."/>
            <person name="Griggs A."/>
            <person name="Gujja S."/>
            <person name="Heiman D."/>
            <person name="Hepburn T."/>
            <person name="Howarth C."/>
            <person name="Jen D."/>
            <person name="Larson L."/>
            <person name="Lewis B."/>
            <person name="Mehta T."/>
            <person name="Park D."/>
            <person name="Pearson M."/>
            <person name="Roberts A."/>
            <person name="Saif S."/>
            <person name="Shenoy N."/>
            <person name="Sisk P."/>
            <person name="Stolte C."/>
            <person name="Sykes S."/>
            <person name="Walk T."/>
            <person name="White J."/>
            <person name="Yandava C."/>
            <person name="Burger G."/>
            <person name="Gray M.W."/>
            <person name="Holland P.W.H."/>
            <person name="King N."/>
            <person name="Lang F.B.F."/>
            <person name="Roger A.J."/>
            <person name="Ruiz-Trillo I."/>
            <person name="Lander E."/>
            <person name="Nusbaum C."/>
        </authorList>
    </citation>
    <scope>NUCLEOTIDE SEQUENCE [LARGE SCALE GENOMIC DNA]</scope>
    <source>
        <strain evidence="3">ATCC 38327</strain>
    </source>
</reference>
<sequence length="466" mass="52500">MDASHLDAMLFGRRPDLRGTRKRSKADTGSKQALLKDWTEQASTEKERLSKKSTRKEALLAKEREVRVKFEKLQLMWAAGLDKLDDEQKREYLSTATSLFEIFKNTAAFYPSDRSVTFAGVDGSFRIRNTKIAKSKFTEEGEYKLVERRMFLGQLVPRYCVALVKGYQSDRAFSVLHDVADANVFWHDKAKMIRMHVVGMALGVAAARPEHTTTHARWLITHYPYHSNVYRLYAASLCGGARDRLAFASSNCQKFFKRMLQHRFAGALRKSMTPAEVEALGLHPGLTVQDETEAVWTAKPVLLTVYGHILSCAASYLPAAVHYLRAYALAPDDAMLNLTLGVAYLHRAMQRKSDNRHQQVAQGIAFLLRYAEISLAPPAPAAAGEPSDGDVAPVFRQPSTLVLYNFGRAFHQIGLVALTTRYYRMALGDKSAPQFHREAAYNLALVYTHSNAPRLAKQVMREYLTF</sequence>
<dbReference type="GO" id="GO:0000127">
    <property type="term" value="C:transcription factor TFIIIC complex"/>
    <property type="evidence" value="ECO:0007669"/>
    <property type="project" value="TreeGrafter"/>
</dbReference>
<feature type="region of interest" description="Disordered" evidence="1">
    <location>
        <begin position="17"/>
        <end position="37"/>
    </location>
</feature>
<protein>
    <submittedName>
        <fullName evidence="2">Uncharacterized protein</fullName>
    </submittedName>
</protein>
<dbReference type="Proteomes" id="UP000054350">
    <property type="component" value="Unassembled WGS sequence"/>
</dbReference>
<reference evidence="2 3" key="1">
    <citation type="submission" date="2009-11" db="EMBL/GenBank/DDBJ databases">
        <title>Annotation of Allomyces macrogynus ATCC 38327.</title>
        <authorList>
            <consortium name="The Broad Institute Genome Sequencing Platform"/>
            <person name="Russ C."/>
            <person name="Cuomo C."/>
            <person name="Burger G."/>
            <person name="Gray M.W."/>
            <person name="Holland P.W.H."/>
            <person name="King N."/>
            <person name="Lang F.B.F."/>
            <person name="Roger A.J."/>
            <person name="Ruiz-Trillo I."/>
            <person name="Young S.K."/>
            <person name="Zeng Q."/>
            <person name="Gargeya S."/>
            <person name="Fitzgerald M."/>
            <person name="Haas B."/>
            <person name="Abouelleil A."/>
            <person name="Alvarado L."/>
            <person name="Arachchi H.M."/>
            <person name="Berlin A."/>
            <person name="Chapman S.B."/>
            <person name="Gearin G."/>
            <person name="Goldberg J."/>
            <person name="Griggs A."/>
            <person name="Gujja S."/>
            <person name="Hansen M."/>
            <person name="Heiman D."/>
            <person name="Howarth C."/>
            <person name="Larimer J."/>
            <person name="Lui A."/>
            <person name="MacDonald P.J.P."/>
            <person name="McCowen C."/>
            <person name="Montmayeur A."/>
            <person name="Murphy C."/>
            <person name="Neiman D."/>
            <person name="Pearson M."/>
            <person name="Priest M."/>
            <person name="Roberts A."/>
            <person name="Saif S."/>
            <person name="Shea T."/>
            <person name="Sisk P."/>
            <person name="Stolte C."/>
            <person name="Sykes S."/>
            <person name="Wortman J."/>
            <person name="Nusbaum C."/>
            <person name="Birren B."/>
        </authorList>
    </citation>
    <scope>NUCLEOTIDE SEQUENCE [LARGE SCALE GENOMIC DNA]</scope>
    <source>
        <strain evidence="2 3">ATCC 38327</strain>
    </source>
</reference>
<organism evidence="2 3">
    <name type="scientific">Allomyces macrogynus (strain ATCC 38327)</name>
    <name type="common">Allomyces javanicus var. macrogynus</name>
    <dbReference type="NCBI Taxonomy" id="578462"/>
    <lineage>
        <taxon>Eukaryota</taxon>
        <taxon>Fungi</taxon>
        <taxon>Fungi incertae sedis</taxon>
        <taxon>Blastocladiomycota</taxon>
        <taxon>Blastocladiomycetes</taxon>
        <taxon>Blastocladiales</taxon>
        <taxon>Blastocladiaceae</taxon>
        <taxon>Allomyces</taxon>
    </lineage>
</organism>
<dbReference type="InterPro" id="IPR039340">
    <property type="entry name" value="Tfc4/TFIIIC-102/Sfc4"/>
</dbReference>
<evidence type="ECO:0000313" key="3">
    <source>
        <dbReference type="Proteomes" id="UP000054350"/>
    </source>
</evidence>
<dbReference type="InterPro" id="IPR011990">
    <property type="entry name" value="TPR-like_helical_dom_sf"/>
</dbReference>
<evidence type="ECO:0000256" key="1">
    <source>
        <dbReference type="SAM" id="MobiDB-lite"/>
    </source>
</evidence>
<dbReference type="eggNOG" id="KOG2076">
    <property type="taxonomic scope" value="Eukaryota"/>
</dbReference>
<dbReference type="PANTHER" id="PTHR23082">
    <property type="entry name" value="TRANSCRIPTION INITIATION FACTOR IIIC TFIIIC , POLYPEPTIDE 3-RELATED"/>
    <property type="match status" value="1"/>
</dbReference>
<dbReference type="PANTHER" id="PTHR23082:SF0">
    <property type="entry name" value="GENERAL TRANSCRIPTION FACTOR 3C POLYPEPTIDE 3"/>
    <property type="match status" value="1"/>
</dbReference>
<evidence type="ECO:0000313" key="2">
    <source>
        <dbReference type="EMBL" id="KNE66850.1"/>
    </source>
</evidence>
<proteinExistence type="predicted"/>
<dbReference type="OrthoDB" id="9991317at2759"/>
<keyword evidence="3" id="KW-1185">Reference proteome</keyword>
<dbReference type="AlphaFoldDB" id="A0A0L0SWR9"/>
<dbReference type="Gene3D" id="1.25.40.10">
    <property type="entry name" value="Tetratricopeptide repeat domain"/>
    <property type="match status" value="1"/>
</dbReference>
<dbReference type="VEuPathDB" id="FungiDB:AMAG_19536"/>
<name>A0A0L0SWR9_ALLM3</name>
<accession>A0A0L0SWR9</accession>
<dbReference type="STRING" id="578462.A0A0L0SWR9"/>
<gene>
    <name evidence="2" type="ORF">AMAG_19536</name>
</gene>
<dbReference type="EMBL" id="GG745351">
    <property type="protein sequence ID" value="KNE66850.1"/>
    <property type="molecule type" value="Genomic_DNA"/>
</dbReference>
<dbReference type="GO" id="GO:0006383">
    <property type="term" value="P:transcription by RNA polymerase III"/>
    <property type="evidence" value="ECO:0007669"/>
    <property type="project" value="InterPro"/>
</dbReference>